<dbReference type="GeneID" id="60999066"/>
<evidence type="ECO:0000313" key="13">
    <source>
        <dbReference type="Proteomes" id="UP000557857"/>
    </source>
</evidence>
<feature type="transmembrane region" description="Helical" evidence="1">
    <location>
        <begin position="7"/>
        <end position="23"/>
    </location>
</feature>
<accession>A0A1A6G8B2</accession>
<dbReference type="Proteomes" id="UP000189299">
    <property type="component" value="Unassembled WGS sequence"/>
</dbReference>
<proteinExistence type="predicted"/>
<dbReference type="EMBL" id="MSTR01000008">
    <property type="protein sequence ID" value="ONN42918.1"/>
    <property type="molecule type" value="Genomic_DNA"/>
</dbReference>
<keyword evidence="11" id="KW-1185">Reference proteome</keyword>
<dbReference type="RefSeq" id="WP_010735720.1">
    <property type="nucleotide sequence ID" value="NZ_AP019810.1"/>
</dbReference>
<name>A0A1A6G8B2_ENTMU</name>
<dbReference type="EMBL" id="BJWA01000002">
    <property type="protein sequence ID" value="GEL79264.1"/>
    <property type="molecule type" value="Genomic_DNA"/>
</dbReference>
<gene>
    <name evidence="6" type="ORF">A5802_000757</name>
    <name evidence="5" type="ORF">BTN92_09150</name>
    <name evidence="7" type="ORF">C6N14_14190</name>
    <name evidence="2" type="ORF">EM151A_2807</name>
    <name evidence="3" type="ORF">EMU01_04080</name>
    <name evidence="4" type="ORF">HI921_02285</name>
</gene>
<evidence type="ECO:0000313" key="4">
    <source>
        <dbReference type="EMBL" id="NMP57300.1"/>
    </source>
</evidence>
<dbReference type="EMBL" id="JABCAG010000003">
    <property type="protein sequence ID" value="NMP57300.1"/>
    <property type="molecule type" value="Genomic_DNA"/>
</dbReference>
<reference evidence="2 12" key="4">
    <citation type="submission" date="2019-07" db="EMBL/GenBank/DDBJ databases">
        <title>antibiotic susceptibility of plant-derived lactic acid bacteria.</title>
        <authorList>
            <person name="Sugiyama M."/>
            <person name="Noda M."/>
        </authorList>
    </citation>
    <scope>NUCLEOTIDE SEQUENCE [LARGE SCALE GENOMIC DNA]</scope>
    <source>
        <strain evidence="2 12">15-1A</strain>
    </source>
</reference>
<protein>
    <submittedName>
        <fullName evidence="5">Uncharacterized protein</fullName>
    </submittedName>
</protein>
<organism evidence="5 8">
    <name type="scientific">Enterococcus mundtii</name>
    <dbReference type="NCBI Taxonomy" id="53346"/>
    <lineage>
        <taxon>Bacteria</taxon>
        <taxon>Bacillati</taxon>
        <taxon>Bacillota</taxon>
        <taxon>Bacilli</taxon>
        <taxon>Lactobacillales</taxon>
        <taxon>Enterococcaceae</taxon>
        <taxon>Enterococcus</taxon>
    </lineage>
</organism>
<evidence type="ECO:0000313" key="6">
    <source>
        <dbReference type="EMBL" id="OTP27023.1"/>
    </source>
</evidence>
<evidence type="ECO:0000313" key="2">
    <source>
        <dbReference type="EMBL" id="BBM15968.1"/>
    </source>
</evidence>
<dbReference type="Proteomes" id="UP000244022">
    <property type="component" value="Unassembled WGS sequence"/>
</dbReference>
<dbReference type="Proteomes" id="UP000557857">
    <property type="component" value="Unassembled WGS sequence"/>
</dbReference>
<evidence type="ECO:0000313" key="7">
    <source>
        <dbReference type="EMBL" id="PTO34049.1"/>
    </source>
</evidence>
<evidence type="ECO:0000313" key="9">
    <source>
        <dbReference type="Proteomes" id="UP000195024"/>
    </source>
</evidence>
<evidence type="ECO:0000313" key="12">
    <source>
        <dbReference type="Proteomes" id="UP000509460"/>
    </source>
</evidence>
<sequence length="71" mass="8764">MQSMRRFGAMLLILFFGIIIGNYGLQTALLIFLPSFVLWFVMWDEKKYRQNERKRRYEETFYQHRATYDSK</sequence>
<reference evidence="4 13" key="6">
    <citation type="submission" date="2020-04" db="EMBL/GenBank/DDBJ databases">
        <authorList>
            <person name="Abaymova A."/>
            <person name="Teymurazov M."/>
            <person name="Tazyna O."/>
            <person name="Chatushin Y."/>
            <person name="Svetoch E."/>
            <person name="Pereligyn V."/>
            <person name="Pohylenko V."/>
            <person name="Platonov M."/>
            <person name="Kartsev N."/>
            <person name="Skryabin Y."/>
            <person name="Sizova A."/>
            <person name="Solomentsev V."/>
            <person name="Kislichkina A."/>
            <person name="Bogun A."/>
        </authorList>
    </citation>
    <scope>NUCLEOTIDE SEQUENCE [LARGE SCALE GENOMIC DNA]</scope>
    <source>
        <strain evidence="4">SCPM-O-B-8398</strain>
        <strain evidence="13">SCPM-O-B-8398 (E28)</strain>
    </source>
</reference>
<reference evidence="6 9" key="2">
    <citation type="submission" date="2017-05" db="EMBL/GenBank/DDBJ databases">
        <title>The Genome Sequence of Enterococcus mundtii 6B1_DIV0119.</title>
        <authorList>
            <consortium name="The Broad Institute Genomics Platform"/>
            <consortium name="The Broad Institute Genomic Center for Infectious Diseases"/>
            <person name="Earl A."/>
            <person name="Manson A."/>
            <person name="Schwartman J."/>
            <person name="Gilmore M."/>
            <person name="Abouelleil A."/>
            <person name="Cao P."/>
            <person name="Chapman S."/>
            <person name="Cusick C."/>
            <person name="Shea T."/>
            <person name="Young S."/>
            <person name="Neafsey D."/>
            <person name="Nusbaum C."/>
            <person name="Birren B."/>
        </authorList>
    </citation>
    <scope>NUCLEOTIDE SEQUENCE [LARGE SCALE GENOMIC DNA]</scope>
    <source>
        <strain evidence="6 9">6B1_DIV0119</strain>
    </source>
</reference>
<evidence type="ECO:0000256" key="1">
    <source>
        <dbReference type="SAM" id="Phobius"/>
    </source>
</evidence>
<dbReference type="STRING" id="53346.A5802_000757"/>
<dbReference type="EMBL" id="PYGR01000109">
    <property type="protein sequence ID" value="PTO34049.1"/>
    <property type="molecule type" value="Genomic_DNA"/>
</dbReference>
<evidence type="ECO:0000313" key="10">
    <source>
        <dbReference type="Proteomes" id="UP000244022"/>
    </source>
</evidence>
<dbReference type="OrthoDB" id="2200141at2"/>
<dbReference type="Proteomes" id="UP000509460">
    <property type="component" value="Chromosome"/>
</dbReference>
<dbReference type="AlphaFoldDB" id="A0A1A6G8B2"/>
<keyword evidence="1" id="KW-1133">Transmembrane helix</keyword>
<reference evidence="3 11" key="5">
    <citation type="submission" date="2019-07" db="EMBL/GenBank/DDBJ databases">
        <title>Whole genome shotgun sequence of Enterococcus mundtii NBRC 100490.</title>
        <authorList>
            <person name="Hosoyama A."/>
            <person name="Uohara A."/>
            <person name="Ohji S."/>
            <person name="Ichikawa N."/>
        </authorList>
    </citation>
    <scope>NUCLEOTIDE SEQUENCE [LARGE SCALE GENOMIC DNA]</scope>
    <source>
        <strain evidence="3 11">NBRC 100490</strain>
    </source>
</reference>
<evidence type="ECO:0000313" key="3">
    <source>
        <dbReference type="EMBL" id="GEL79264.1"/>
    </source>
</evidence>
<keyword evidence="1" id="KW-0472">Membrane</keyword>
<reference evidence="5 8" key="1">
    <citation type="submission" date="2016-12" db="EMBL/GenBank/DDBJ databases">
        <authorList>
            <person name="Song W.-J."/>
            <person name="Kurnit D.M."/>
        </authorList>
    </citation>
    <scope>NUCLEOTIDE SEQUENCE [LARGE SCALE GENOMIC DNA]</scope>
    <source>
        <strain evidence="5 8">CGB1038-1_S1</strain>
    </source>
</reference>
<dbReference type="Proteomes" id="UP000321175">
    <property type="component" value="Unassembled WGS sequence"/>
</dbReference>
<dbReference type="EMBL" id="AP019810">
    <property type="protein sequence ID" value="BBM15968.1"/>
    <property type="molecule type" value="Genomic_DNA"/>
</dbReference>
<evidence type="ECO:0000313" key="11">
    <source>
        <dbReference type="Proteomes" id="UP000321175"/>
    </source>
</evidence>
<evidence type="ECO:0000313" key="5">
    <source>
        <dbReference type="EMBL" id="ONN42918.1"/>
    </source>
</evidence>
<evidence type="ECO:0000313" key="8">
    <source>
        <dbReference type="Proteomes" id="UP000189299"/>
    </source>
</evidence>
<reference evidence="7 10" key="3">
    <citation type="submission" date="2018-03" db="EMBL/GenBank/DDBJ databases">
        <title>Draft genome sequences of four Enterococcus mundtii strains isolated from beef slaughterhouses in Kenya.</title>
        <authorList>
            <person name="Wambui J."/>
            <person name="Stevens M."/>
            <person name="Njage P."/>
            <person name="Stephan R."/>
            <person name="Tasara T."/>
        </authorList>
    </citation>
    <scope>NUCLEOTIDE SEQUENCE [LARGE SCALE GENOMIC DNA]</scope>
    <source>
        <strain evidence="7 10">H18-EM</strain>
    </source>
</reference>
<keyword evidence="1" id="KW-0812">Transmembrane</keyword>
<dbReference type="Proteomes" id="UP000195024">
    <property type="component" value="Unassembled WGS sequence"/>
</dbReference>
<dbReference type="EMBL" id="NGMS01000001">
    <property type="protein sequence ID" value="OTP27023.1"/>
    <property type="molecule type" value="Genomic_DNA"/>
</dbReference>